<dbReference type="EMBL" id="JBAMIC010000007">
    <property type="protein sequence ID" value="KAK7106230.1"/>
    <property type="molecule type" value="Genomic_DNA"/>
</dbReference>
<evidence type="ECO:0000256" key="6">
    <source>
        <dbReference type="PROSITE-ProRule" id="PRU00309"/>
    </source>
</evidence>
<gene>
    <name evidence="10" type="ORF">V1264_012604</name>
    <name evidence="8" type="ORF">V1264_017356</name>
    <name evidence="9" type="ORF">V1264_017506</name>
</gene>
<dbReference type="Pfam" id="PF13613">
    <property type="entry name" value="HTH_Tnp_4"/>
    <property type="match status" value="1"/>
</dbReference>
<dbReference type="Proteomes" id="UP001374579">
    <property type="component" value="Unassembled WGS sequence"/>
</dbReference>
<dbReference type="PANTHER" id="PTHR23080">
    <property type="entry name" value="THAP DOMAIN PROTEIN"/>
    <property type="match status" value="1"/>
</dbReference>
<accession>A0AAN9BIH1</accession>
<dbReference type="GO" id="GO:0003677">
    <property type="term" value="F:DNA binding"/>
    <property type="evidence" value="ECO:0007669"/>
    <property type="project" value="UniProtKB-UniRule"/>
</dbReference>
<name>A0AAN9BIH1_9CAEN</name>
<feature type="domain" description="THAP-type" evidence="7">
    <location>
        <begin position="16"/>
        <end position="91"/>
    </location>
</feature>
<organism evidence="9 11">
    <name type="scientific">Littorina saxatilis</name>
    <dbReference type="NCBI Taxonomy" id="31220"/>
    <lineage>
        <taxon>Eukaryota</taxon>
        <taxon>Metazoa</taxon>
        <taxon>Spiralia</taxon>
        <taxon>Lophotrochozoa</taxon>
        <taxon>Mollusca</taxon>
        <taxon>Gastropoda</taxon>
        <taxon>Caenogastropoda</taxon>
        <taxon>Littorinimorpha</taxon>
        <taxon>Littorinoidea</taxon>
        <taxon>Littorinidae</taxon>
        <taxon>Littorina</taxon>
    </lineage>
</organism>
<dbReference type="PANTHER" id="PTHR23080:SF133">
    <property type="entry name" value="SI:CH211-262I1.5-RELATED"/>
    <property type="match status" value="1"/>
</dbReference>
<dbReference type="AlphaFoldDB" id="A0AAN9BIH1"/>
<evidence type="ECO:0000256" key="4">
    <source>
        <dbReference type="ARBA" id="ARBA00022833"/>
    </source>
</evidence>
<dbReference type="Pfam" id="PF13359">
    <property type="entry name" value="DDE_Tnp_4"/>
    <property type="match status" value="1"/>
</dbReference>
<keyword evidence="5 6" id="KW-0238">DNA-binding</keyword>
<dbReference type="Pfam" id="PF05485">
    <property type="entry name" value="THAP"/>
    <property type="match status" value="1"/>
</dbReference>
<evidence type="ECO:0000256" key="1">
    <source>
        <dbReference type="ARBA" id="ARBA00001968"/>
    </source>
</evidence>
<dbReference type="Gene3D" id="6.20.210.20">
    <property type="entry name" value="THAP domain"/>
    <property type="match status" value="1"/>
</dbReference>
<dbReference type="EMBL" id="JBAMIC010000007">
    <property type="protein sequence ID" value="KAK7106054.1"/>
    <property type="molecule type" value="Genomic_DNA"/>
</dbReference>
<dbReference type="InterPro" id="IPR027806">
    <property type="entry name" value="HARBI1_dom"/>
</dbReference>
<sequence length="509" mass="57235">MASALKESSLRVCGGGKQYCVICHNYRGKIIEGRVVRLHKLPTNKQLKRAWEQRLRLIRQDYNTVKNPRLCSEHFVGKRGPVFGDDVPSVFPNRTFPLSTINRDDEAPAAEVEIPEPEVDAAQPLDSFEEQQSCLQGELSLPAFSVSLHDYAGPVVTSTIFRPTHSTKKVGPDTTFVDASVQTEPFVCVGMPGNSAETQTDFCSQNYTPLRYEHVSQNEEVFRAYTGMPNTGTAVAVFEEVIKGESGVRKCSLRLLDQFLMTLMRLRLGLVITDLSFRFSIPKSTCSRIINKWVDILHSRLSSLIYWPTRGQVNATMPSDVKERFPMTRVIIDCTELFTETPRSLADQSLMYSHYKSHMTWKALVGVTPNGVVSFVSDLWAGSISDKQLVAKSGMLDLCEQGDAIMGDKGFLISDLTTPRGMQLIIPPKKNKAKQMSVVDLVLTRRIANVRIHVERHMERVKNYRILNSLTGTMKANVSKVWRICNSLTTLLPPLHPHEYVDEDDPTLQ</sequence>
<evidence type="ECO:0000313" key="10">
    <source>
        <dbReference type="EMBL" id="KAK7113292.1"/>
    </source>
</evidence>
<comment type="cofactor">
    <cofactor evidence="1">
        <name>a divalent metal cation</name>
        <dbReference type="ChEBI" id="CHEBI:60240"/>
    </cofactor>
</comment>
<evidence type="ECO:0000259" key="7">
    <source>
        <dbReference type="PROSITE" id="PS50950"/>
    </source>
</evidence>
<protein>
    <recommendedName>
        <fullName evidence="7">THAP-type domain-containing protein</fullName>
    </recommendedName>
</protein>
<dbReference type="GO" id="GO:0008270">
    <property type="term" value="F:zinc ion binding"/>
    <property type="evidence" value="ECO:0007669"/>
    <property type="project" value="UniProtKB-KW"/>
</dbReference>
<dbReference type="InterPro" id="IPR027805">
    <property type="entry name" value="Transposase_HTH_dom"/>
</dbReference>
<keyword evidence="3 6" id="KW-0863">Zinc-finger</keyword>
<keyword evidence="11" id="KW-1185">Reference proteome</keyword>
<evidence type="ECO:0000313" key="8">
    <source>
        <dbReference type="EMBL" id="KAK7106054.1"/>
    </source>
</evidence>
<dbReference type="InterPro" id="IPR038441">
    <property type="entry name" value="THAP_Znf_sf"/>
</dbReference>
<evidence type="ECO:0000313" key="9">
    <source>
        <dbReference type="EMBL" id="KAK7106230.1"/>
    </source>
</evidence>
<evidence type="ECO:0000313" key="11">
    <source>
        <dbReference type="Proteomes" id="UP001374579"/>
    </source>
</evidence>
<evidence type="ECO:0000256" key="5">
    <source>
        <dbReference type="ARBA" id="ARBA00023125"/>
    </source>
</evidence>
<comment type="caution">
    <text evidence="9">The sequence shown here is derived from an EMBL/GenBank/DDBJ whole genome shotgun (WGS) entry which is preliminary data.</text>
</comment>
<dbReference type="SUPFAM" id="SSF57716">
    <property type="entry name" value="Glucocorticoid receptor-like (DNA-binding domain)"/>
    <property type="match status" value="1"/>
</dbReference>
<keyword evidence="2" id="KW-0479">Metal-binding</keyword>
<dbReference type="InterPro" id="IPR006612">
    <property type="entry name" value="THAP_Znf"/>
</dbReference>
<proteinExistence type="predicted"/>
<evidence type="ECO:0000256" key="3">
    <source>
        <dbReference type="ARBA" id="ARBA00022771"/>
    </source>
</evidence>
<dbReference type="EMBL" id="JBAMIC010000002">
    <property type="protein sequence ID" value="KAK7113292.1"/>
    <property type="molecule type" value="Genomic_DNA"/>
</dbReference>
<dbReference type="PROSITE" id="PS50950">
    <property type="entry name" value="ZF_THAP"/>
    <property type="match status" value="1"/>
</dbReference>
<reference evidence="9 11" key="1">
    <citation type="submission" date="2024-02" db="EMBL/GenBank/DDBJ databases">
        <title>Chromosome-scale genome assembly of the rough periwinkle Littorina saxatilis.</title>
        <authorList>
            <person name="De Jode A."/>
            <person name="Faria R."/>
            <person name="Formenti G."/>
            <person name="Sims Y."/>
            <person name="Smith T.P."/>
            <person name="Tracey A."/>
            <person name="Wood J.M.D."/>
            <person name="Zagrodzka Z.B."/>
            <person name="Johannesson K."/>
            <person name="Butlin R.K."/>
            <person name="Leder E.H."/>
        </authorList>
    </citation>
    <scope>NUCLEOTIDE SEQUENCE [LARGE SCALE GENOMIC DNA]</scope>
    <source>
        <strain evidence="9">Snail1</strain>
        <tissue evidence="9">Muscle</tissue>
    </source>
</reference>
<evidence type="ECO:0000256" key="2">
    <source>
        <dbReference type="ARBA" id="ARBA00022723"/>
    </source>
</evidence>
<keyword evidence="4" id="KW-0862">Zinc</keyword>